<sequence length="129" mass="14558">MCLFTTRFEFYQEENFPSPVSLRQTGSAIQLWSVCLMVQSLYLFARQVQQYSCGASALWCSPCISSPDRFSNTVVERLPYGAVPVSLRQTGSAIQLWSVCLMVQSTQSKPSHAWGINLQQKIKCLLIKL</sequence>
<organism evidence="1 2">
    <name type="scientific">Elysia crispata</name>
    <name type="common">lettuce slug</name>
    <dbReference type="NCBI Taxonomy" id="231223"/>
    <lineage>
        <taxon>Eukaryota</taxon>
        <taxon>Metazoa</taxon>
        <taxon>Spiralia</taxon>
        <taxon>Lophotrochozoa</taxon>
        <taxon>Mollusca</taxon>
        <taxon>Gastropoda</taxon>
        <taxon>Heterobranchia</taxon>
        <taxon>Euthyneura</taxon>
        <taxon>Panpulmonata</taxon>
        <taxon>Sacoglossa</taxon>
        <taxon>Placobranchoidea</taxon>
        <taxon>Plakobranchidae</taxon>
        <taxon>Elysia</taxon>
    </lineage>
</organism>
<protein>
    <submittedName>
        <fullName evidence="1">Uncharacterized protein</fullName>
    </submittedName>
</protein>
<accession>A0AAE0YR49</accession>
<name>A0AAE0YR49_9GAST</name>
<dbReference type="AlphaFoldDB" id="A0AAE0YR49"/>
<dbReference type="EMBL" id="JAWDGP010005686">
    <property type="protein sequence ID" value="KAK3754050.1"/>
    <property type="molecule type" value="Genomic_DNA"/>
</dbReference>
<keyword evidence="2" id="KW-1185">Reference proteome</keyword>
<evidence type="ECO:0000313" key="2">
    <source>
        <dbReference type="Proteomes" id="UP001283361"/>
    </source>
</evidence>
<dbReference type="Proteomes" id="UP001283361">
    <property type="component" value="Unassembled WGS sequence"/>
</dbReference>
<proteinExistence type="predicted"/>
<reference evidence="1" key="1">
    <citation type="journal article" date="2023" name="G3 (Bethesda)">
        <title>A reference genome for the long-term kleptoplast-retaining sea slug Elysia crispata morphotype clarki.</title>
        <authorList>
            <person name="Eastman K.E."/>
            <person name="Pendleton A.L."/>
            <person name="Shaikh M.A."/>
            <person name="Suttiyut T."/>
            <person name="Ogas R."/>
            <person name="Tomko P."/>
            <person name="Gavelis G."/>
            <person name="Widhalm J.R."/>
            <person name="Wisecaver J.H."/>
        </authorList>
    </citation>
    <scope>NUCLEOTIDE SEQUENCE</scope>
    <source>
        <strain evidence="1">ECLA1</strain>
    </source>
</reference>
<comment type="caution">
    <text evidence="1">The sequence shown here is derived from an EMBL/GenBank/DDBJ whole genome shotgun (WGS) entry which is preliminary data.</text>
</comment>
<evidence type="ECO:0000313" key="1">
    <source>
        <dbReference type="EMBL" id="KAK3754050.1"/>
    </source>
</evidence>
<gene>
    <name evidence="1" type="ORF">RRG08_024128</name>
</gene>